<reference evidence="2 3" key="1">
    <citation type="submission" date="2017-04" db="EMBL/GenBank/DDBJ databases">
        <title>Complete genome sequence of Flavobacterium kingsejong AJ004.</title>
        <authorList>
            <person name="Lee P.C."/>
        </authorList>
    </citation>
    <scope>NUCLEOTIDE SEQUENCE [LARGE SCALE GENOMIC DNA]</scope>
    <source>
        <strain evidence="2 3">AJ004</strain>
    </source>
</reference>
<feature type="coiled-coil region" evidence="1">
    <location>
        <begin position="304"/>
        <end position="335"/>
    </location>
</feature>
<keyword evidence="1" id="KW-0175">Coiled coil</keyword>
<dbReference type="PANTHER" id="PTHR34714:SF2">
    <property type="entry name" value="EGF-LIKE DOMAIN-CONTAINING PROTEIN"/>
    <property type="match status" value="1"/>
</dbReference>
<organism evidence="2 3">
    <name type="scientific">Flavobacterium kingsejongi</name>
    <dbReference type="NCBI Taxonomy" id="1678728"/>
    <lineage>
        <taxon>Bacteria</taxon>
        <taxon>Pseudomonadati</taxon>
        <taxon>Bacteroidota</taxon>
        <taxon>Flavobacteriia</taxon>
        <taxon>Flavobacteriales</taxon>
        <taxon>Flavobacteriaceae</taxon>
        <taxon>Flavobacterium</taxon>
    </lineage>
</organism>
<dbReference type="EMBL" id="CP020919">
    <property type="protein sequence ID" value="AWG26359.1"/>
    <property type="molecule type" value="Genomic_DNA"/>
</dbReference>
<accession>A0A2S1LRK6</accession>
<evidence type="ECO:0000313" key="2">
    <source>
        <dbReference type="EMBL" id="AWG26359.1"/>
    </source>
</evidence>
<dbReference type="AlphaFoldDB" id="A0A2S1LRK6"/>
<evidence type="ECO:0000256" key="1">
    <source>
        <dbReference type="SAM" id="Coils"/>
    </source>
</evidence>
<evidence type="ECO:0000313" key="3">
    <source>
        <dbReference type="Proteomes" id="UP000244677"/>
    </source>
</evidence>
<dbReference type="Proteomes" id="UP000244677">
    <property type="component" value="Chromosome"/>
</dbReference>
<gene>
    <name evidence="2" type="ORF">FK004_14540</name>
</gene>
<protein>
    <submittedName>
        <fullName evidence="2">Uncharacterized protein</fullName>
    </submittedName>
</protein>
<keyword evidence="3" id="KW-1185">Reference proteome</keyword>
<dbReference type="OrthoDB" id="8478831at2"/>
<dbReference type="PANTHER" id="PTHR34714">
    <property type="entry name" value="EGF-LIKE DOMAIN-CONTAINING PROTEIN"/>
    <property type="match status" value="1"/>
</dbReference>
<sequence>MSTTTLQLNHSVPGTEWFKFYEDLEIKGNVPDTSCAILNPNNSIFRGMYQNLGDIKAAIENANIAPVLVTVYADVLFVPQNMVWVLKAEGLIIYARQIEIEGNSSIILDYQQNTTAKLILFGSEMTGALTVKAVFNTSSQPQLFEITARNIAPGLIIAAVNKEASLKTLDLKQGFALQLSADMALYLNNSFIFGSLLYDQNPKLAVALFLWVKGWAAQNDELQELFYRSTSLATLLNSELNAKVNGARFVPYLTSDIYKNLSHVFAASAAKYESDYKILSLQKVLTQENIEMAKTMALNSQKEIEYVNALLAQANENYNNAETAAKNALANFNKQQLAVDMVAVDFELVGIPEYKRKVIIQGVFDLVSAIVTFGGAIALMAVGDEAAAPAAAKGAVNAVDAVAGAASSGAKVAKLAEDLAKTMKDLKKLVEVLKQVYDLAKAVKAVADNISSAKSKIGIIQEMHDTTNGADLSAADGWTVFQIKASNIMEDPIELEIGYAKEYKEAMDILVVYGQSLAAAQLAVIKASQDVASLYFQLHYTQEKQANLQKLVDSLQVGENTTLALMQQFYQKYLNSKSLLFSALKSYQDSFFYWALANSKIQPKIIDSVDDLNSGIQDIVKIAMDNASALERFNPPPQKMENMTFEITDEAILKNLRETRESSWILPLSDQEFMGLERVRLDDIRVWLEGAEFKNNKEQSVFMTITNTGNYLDRYKNLGYQFNSKGLTRVFKYEVSKNNTNAKWAFKNGTFGIVKIDGKVDDEVKYAYFRPTPFSEWKISLKSNNDGVDFSKVSRITMYFEGSAIGTTASVQKLLLKKINDAKFS</sequence>
<name>A0A2S1LRK6_9FLAO</name>
<dbReference type="RefSeq" id="WP_108737883.1">
    <property type="nucleotide sequence ID" value="NZ_CP020919.1"/>
</dbReference>
<proteinExistence type="predicted"/>
<dbReference type="KEGG" id="fki:FK004_14540"/>